<accession>A0A6F8PML8</accession>
<keyword evidence="2" id="KW-0902">Two-component regulatory system</keyword>
<evidence type="ECO:0000256" key="2">
    <source>
        <dbReference type="ARBA" id="ARBA00023012"/>
    </source>
</evidence>
<dbReference type="SUPFAM" id="SSF46689">
    <property type="entry name" value="Homeodomain-like"/>
    <property type="match status" value="1"/>
</dbReference>
<evidence type="ECO:0000313" key="6">
    <source>
        <dbReference type="Proteomes" id="UP000501466"/>
    </source>
</evidence>
<sequence>MNESVKPAQSTILAVDDDATFLRILQQAFLNQSITLDTAHSPQEAEAKIQQNTYGYAILDLNLEGQSGLNLLKYLLEQLPDCQVLILTGYASVATAVEAMRLGALDYLCKPASIDDILKALRFAKPDSANSEPTEEQPEADNPQDFVPMSVKRLEWEHIQKTLTEHDGNITLTAAALNMHRRTLQRKLQKRPVEK</sequence>
<dbReference type="InterPro" id="IPR002197">
    <property type="entry name" value="HTH_Fis"/>
</dbReference>
<dbReference type="EMBL" id="AP021888">
    <property type="protein sequence ID" value="BBP43349.1"/>
    <property type="molecule type" value="Genomic_DNA"/>
</dbReference>
<keyword evidence="5" id="KW-0238">DNA-binding</keyword>
<dbReference type="GO" id="GO:0000160">
    <property type="term" value="P:phosphorelay signal transduction system"/>
    <property type="evidence" value="ECO:0007669"/>
    <property type="project" value="UniProtKB-KW"/>
</dbReference>
<dbReference type="Pfam" id="PF00072">
    <property type="entry name" value="Response_reg"/>
    <property type="match status" value="1"/>
</dbReference>
<keyword evidence="6" id="KW-1185">Reference proteome</keyword>
<feature type="modified residue" description="4-aspartylphosphate" evidence="3">
    <location>
        <position position="60"/>
    </location>
</feature>
<dbReference type="CDD" id="cd17563">
    <property type="entry name" value="REC_RegA-like"/>
    <property type="match status" value="1"/>
</dbReference>
<dbReference type="Proteomes" id="UP000501466">
    <property type="component" value="Chromosome"/>
</dbReference>
<reference evidence="6" key="1">
    <citation type="submission" date="2019-11" db="EMBL/GenBank/DDBJ databases">
        <title>Isolation and characterization of two novel species in the genus Thiomicrorhabdus.</title>
        <authorList>
            <person name="Mochizuki J."/>
            <person name="Kojima H."/>
            <person name="Fukui M."/>
        </authorList>
    </citation>
    <scope>NUCLEOTIDE SEQUENCE [LARGE SCALE GENOMIC DNA]</scope>
    <source>
        <strain evidence="6">AkT22</strain>
    </source>
</reference>
<name>A0A6F8PML8_9GAMM</name>
<evidence type="ECO:0000259" key="4">
    <source>
        <dbReference type="PROSITE" id="PS50110"/>
    </source>
</evidence>
<dbReference type="InterPro" id="IPR011006">
    <property type="entry name" value="CheY-like_superfamily"/>
</dbReference>
<dbReference type="SMART" id="SM00448">
    <property type="entry name" value="REC"/>
    <property type="match status" value="1"/>
</dbReference>
<dbReference type="AlphaFoldDB" id="A0A6F8PML8"/>
<feature type="domain" description="Response regulatory" evidence="4">
    <location>
        <begin position="11"/>
        <end position="125"/>
    </location>
</feature>
<dbReference type="KEGG" id="tzo:THMIRHAT_10950"/>
<dbReference type="RefSeq" id="WP_173291164.1">
    <property type="nucleotide sequence ID" value="NZ_AP021888.1"/>
</dbReference>
<dbReference type="InterPro" id="IPR009057">
    <property type="entry name" value="Homeodomain-like_sf"/>
</dbReference>
<dbReference type="PANTHER" id="PTHR44591:SF14">
    <property type="entry name" value="PROTEIN PILG"/>
    <property type="match status" value="1"/>
</dbReference>
<keyword evidence="1 3" id="KW-0597">Phosphoprotein</keyword>
<organism evidence="5 6">
    <name type="scientific">Thiosulfativibrio zosterae</name>
    <dbReference type="NCBI Taxonomy" id="2675053"/>
    <lineage>
        <taxon>Bacteria</taxon>
        <taxon>Pseudomonadati</taxon>
        <taxon>Pseudomonadota</taxon>
        <taxon>Gammaproteobacteria</taxon>
        <taxon>Thiotrichales</taxon>
        <taxon>Piscirickettsiaceae</taxon>
        <taxon>Thiosulfativibrio</taxon>
    </lineage>
</organism>
<dbReference type="SUPFAM" id="SSF52172">
    <property type="entry name" value="CheY-like"/>
    <property type="match status" value="1"/>
</dbReference>
<dbReference type="InterPro" id="IPR001789">
    <property type="entry name" value="Sig_transdc_resp-reg_receiver"/>
</dbReference>
<dbReference type="InterPro" id="IPR050595">
    <property type="entry name" value="Bact_response_regulator"/>
</dbReference>
<evidence type="ECO:0000256" key="3">
    <source>
        <dbReference type="PROSITE-ProRule" id="PRU00169"/>
    </source>
</evidence>
<gene>
    <name evidence="5" type="primary">roxR</name>
    <name evidence="5" type="ORF">THMIRHAT_10950</name>
</gene>
<dbReference type="PROSITE" id="PS50110">
    <property type="entry name" value="RESPONSE_REGULATORY"/>
    <property type="match status" value="1"/>
</dbReference>
<dbReference type="Gene3D" id="1.10.10.60">
    <property type="entry name" value="Homeodomain-like"/>
    <property type="match status" value="1"/>
</dbReference>
<evidence type="ECO:0000313" key="5">
    <source>
        <dbReference type="EMBL" id="BBP43349.1"/>
    </source>
</evidence>
<dbReference type="PANTHER" id="PTHR44591">
    <property type="entry name" value="STRESS RESPONSE REGULATOR PROTEIN 1"/>
    <property type="match status" value="1"/>
</dbReference>
<dbReference type="GO" id="GO:0043565">
    <property type="term" value="F:sequence-specific DNA binding"/>
    <property type="evidence" value="ECO:0007669"/>
    <property type="project" value="InterPro"/>
</dbReference>
<protein>
    <submittedName>
        <fullName evidence="5">DNA-binding response regulator</fullName>
    </submittedName>
</protein>
<evidence type="ECO:0000256" key="1">
    <source>
        <dbReference type="ARBA" id="ARBA00022553"/>
    </source>
</evidence>
<dbReference type="Pfam" id="PF02954">
    <property type="entry name" value="HTH_8"/>
    <property type="match status" value="1"/>
</dbReference>
<dbReference type="Gene3D" id="3.40.50.2300">
    <property type="match status" value="1"/>
</dbReference>
<proteinExistence type="predicted"/>